<dbReference type="InterPro" id="IPR006500">
    <property type="entry name" value="Helicase_put_C_phage/plasmid"/>
</dbReference>
<dbReference type="Gene3D" id="3.40.50.300">
    <property type="entry name" value="P-loop containing nucleotide triphosphate hydrolases"/>
    <property type="match status" value="1"/>
</dbReference>
<dbReference type="EMBL" id="LCIT01000010">
    <property type="protein sequence ID" value="KKT62656.1"/>
    <property type="molecule type" value="Genomic_DNA"/>
</dbReference>
<dbReference type="Pfam" id="PF08706">
    <property type="entry name" value="D5_N"/>
    <property type="match status" value="1"/>
</dbReference>
<dbReference type="SMART" id="SM00885">
    <property type="entry name" value="D5_N"/>
    <property type="match status" value="1"/>
</dbReference>
<keyword evidence="2" id="KW-0378">Hydrolase</keyword>
<sequence length="525" mass="59761">MNSEFHGYDLTDLSKLVGIEVEKWPKRIYQSTQEYISATEAALLSSGLDPDSYVVTELKRGLVYMKEQESKVANELRSAFEKDIKSGIYEIAIYLIELHKVKSIKGTKRELFVYEEGVYVAGDDTLKMAIRELLGELCTTHYITEILETIRDRTAIGREKFIVNVDLINLNNGVLDIRTGALNPHDPRNLFFTKIPIDFNPNADCPTIKEYLSEVLEEDQIRVVQEWLGYTLYREYFIKKALICVGEGDTGKTTLLNLICAFIGERNLSGVSLQRITYDKFAAANLYNKHLNQYDDLSFKDIQDNGAFKMATGGGFISGEKKFGDQFVFKNYAKLTFTCNKIPDVKDATDDAYFNRWIVLPFTRIIEEEKKDRRLIHKMTTATELSGLLNFALEGLKRILENQNFSYDKQTHEIKTEMMRSASSIARFASDCLEEAGGEWISKEGMYQVYGDYAGGNKIPAVSMKAFGSRLPMYAPYIAEFKPKDPKGKKQITAWRNVKLKVAQPDDFPTDSFDEPSQPSLLDTS</sequence>
<feature type="compositionally biased region" description="Polar residues" evidence="4">
    <location>
        <begin position="515"/>
        <end position="525"/>
    </location>
</feature>
<accession>A0A0G1ITI7</accession>
<dbReference type="PANTHER" id="PTHR35372:SF2">
    <property type="entry name" value="SF3 HELICASE DOMAIN-CONTAINING PROTEIN"/>
    <property type="match status" value="1"/>
</dbReference>
<evidence type="ECO:0000256" key="2">
    <source>
        <dbReference type="ARBA" id="ARBA00022801"/>
    </source>
</evidence>
<dbReference type="InterPro" id="IPR051620">
    <property type="entry name" value="ORF904-like_C"/>
</dbReference>
<feature type="region of interest" description="Disordered" evidence="4">
    <location>
        <begin position="505"/>
        <end position="525"/>
    </location>
</feature>
<keyword evidence="3" id="KW-0067">ATP-binding</keyword>
<proteinExistence type="predicted"/>
<dbReference type="SUPFAM" id="SSF52540">
    <property type="entry name" value="P-loop containing nucleoside triphosphate hydrolases"/>
    <property type="match status" value="1"/>
</dbReference>
<dbReference type="InterPro" id="IPR045455">
    <property type="entry name" value="NrS-1_pol-like_helicase"/>
</dbReference>
<evidence type="ECO:0000256" key="4">
    <source>
        <dbReference type="SAM" id="MobiDB-lite"/>
    </source>
</evidence>
<reference evidence="6 7" key="1">
    <citation type="journal article" date="2015" name="Nature">
        <title>rRNA introns, odd ribosomes, and small enigmatic genomes across a large radiation of phyla.</title>
        <authorList>
            <person name="Brown C.T."/>
            <person name="Hug L.A."/>
            <person name="Thomas B.C."/>
            <person name="Sharon I."/>
            <person name="Castelle C.J."/>
            <person name="Singh A."/>
            <person name="Wilkins M.J."/>
            <person name="Williams K.H."/>
            <person name="Banfield J.F."/>
        </authorList>
    </citation>
    <scope>NUCLEOTIDE SEQUENCE [LARGE SCALE GENOMIC DNA]</scope>
</reference>
<organism evidence="6 7">
    <name type="scientific">Candidatus Giovannonibacteria bacterium GW2011_GWA2_44_26</name>
    <dbReference type="NCBI Taxonomy" id="1618648"/>
    <lineage>
        <taxon>Bacteria</taxon>
        <taxon>Candidatus Giovannoniibacteriota</taxon>
    </lineage>
</organism>
<gene>
    <name evidence="6" type="ORF">UW55_C0010G0005</name>
</gene>
<keyword evidence="1" id="KW-0547">Nucleotide-binding</keyword>
<dbReference type="GO" id="GO:0005524">
    <property type="term" value="F:ATP binding"/>
    <property type="evidence" value="ECO:0007669"/>
    <property type="project" value="UniProtKB-KW"/>
</dbReference>
<dbReference type="InterPro" id="IPR014818">
    <property type="entry name" value="Phage/plasmid_primase_P4_C"/>
</dbReference>
<dbReference type="PANTHER" id="PTHR35372">
    <property type="entry name" value="ATP BINDING PROTEIN-RELATED"/>
    <property type="match status" value="1"/>
</dbReference>
<name>A0A0G1ITI7_9BACT</name>
<evidence type="ECO:0000256" key="1">
    <source>
        <dbReference type="ARBA" id="ARBA00022741"/>
    </source>
</evidence>
<dbReference type="Pfam" id="PF19263">
    <property type="entry name" value="DUF5906"/>
    <property type="match status" value="1"/>
</dbReference>
<evidence type="ECO:0000313" key="7">
    <source>
        <dbReference type="Proteomes" id="UP000033945"/>
    </source>
</evidence>
<dbReference type="InterPro" id="IPR027417">
    <property type="entry name" value="P-loop_NTPase"/>
</dbReference>
<dbReference type="PROSITE" id="PS51206">
    <property type="entry name" value="SF3_HELICASE_1"/>
    <property type="match status" value="1"/>
</dbReference>
<evidence type="ECO:0000259" key="5">
    <source>
        <dbReference type="PROSITE" id="PS51206"/>
    </source>
</evidence>
<protein>
    <submittedName>
        <fullName evidence="6">Phage/plasmid primase, P4 family</fullName>
    </submittedName>
</protein>
<feature type="domain" description="SF3 helicase" evidence="5">
    <location>
        <begin position="219"/>
        <end position="375"/>
    </location>
</feature>
<dbReference type="NCBIfam" id="TIGR01613">
    <property type="entry name" value="primase_Cterm"/>
    <property type="match status" value="1"/>
</dbReference>
<evidence type="ECO:0000313" key="6">
    <source>
        <dbReference type="EMBL" id="KKT62656.1"/>
    </source>
</evidence>
<dbReference type="GO" id="GO:0016787">
    <property type="term" value="F:hydrolase activity"/>
    <property type="evidence" value="ECO:0007669"/>
    <property type="project" value="UniProtKB-KW"/>
</dbReference>
<comment type="caution">
    <text evidence="6">The sequence shown here is derived from an EMBL/GenBank/DDBJ whole genome shotgun (WGS) entry which is preliminary data.</text>
</comment>
<evidence type="ECO:0000256" key="3">
    <source>
        <dbReference type="ARBA" id="ARBA00022840"/>
    </source>
</evidence>
<dbReference type="Proteomes" id="UP000033945">
    <property type="component" value="Unassembled WGS sequence"/>
</dbReference>
<dbReference type="InterPro" id="IPR014015">
    <property type="entry name" value="Helicase_SF3_DNA-vir"/>
</dbReference>
<dbReference type="AlphaFoldDB" id="A0A0G1ITI7"/>